<feature type="domain" description="PAS" evidence="4">
    <location>
        <begin position="150"/>
        <end position="194"/>
    </location>
</feature>
<feature type="compositionally biased region" description="Low complexity" evidence="2">
    <location>
        <begin position="977"/>
        <end position="991"/>
    </location>
</feature>
<dbReference type="InterPro" id="IPR052155">
    <property type="entry name" value="Biofilm_reg_signaling"/>
</dbReference>
<feature type="compositionally biased region" description="Low complexity" evidence="2">
    <location>
        <begin position="1015"/>
        <end position="1028"/>
    </location>
</feature>
<dbReference type="PROSITE" id="PS50109">
    <property type="entry name" value="HIS_KIN"/>
    <property type="match status" value="1"/>
</dbReference>
<proteinExistence type="predicted"/>
<dbReference type="Proteomes" id="UP001500751">
    <property type="component" value="Unassembled WGS sequence"/>
</dbReference>
<dbReference type="SMART" id="SM00091">
    <property type="entry name" value="PAS"/>
    <property type="match status" value="2"/>
</dbReference>
<feature type="compositionally biased region" description="Low complexity" evidence="2">
    <location>
        <begin position="868"/>
        <end position="877"/>
    </location>
</feature>
<reference evidence="5 6" key="1">
    <citation type="journal article" date="2019" name="Int. J. Syst. Evol. Microbiol.">
        <title>The Global Catalogue of Microorganisms (GCM) 10K type strain sequencing project: providing services to taxonomists for standard genome sequencing and annotation.</title>
        <authorList>
            <consortium name="The Broad Institute Genomics Platform"/>
            <consortium name="The Broad Institute Genome Sequencing Center for Infectious Disease"/>
            <person name="Wu L."/>
            <person name="Ma J."/>
        </authorList>
    </citation>
    <scope>NUCLEOTIDE SEQUENCE [LARGE SCALE GENOMIC DNA]</scope>
    <source>
        <strain evidence="5 6">JCM 16014</strain>
    </source>
</reference>
<dbReference type="InterPro" id="IPR036890">
    <property type="entry name" value="HATPase_C_sf"/>
</dbReference>
<dbReference type="PANTHER" id="PTHR44757:SF2">
    <property type="entry name" value="BIOFILM ARCHITECTURE MAINTENANCE PROTEIN MBAA"/>
    <property type="match status" value="1"/>
</dbReference>
<evidence type="ECO:0000256" key="2">
    <source>
        <dbReference type="SAM" id="MobiDB-lite"/>
    </source>
</evidence>
<dbReference type="Gene3D" id="3.30.565.10">
    <property type="entry name" value="Histidine kinase-like ATPase, C-terminal domain"/>
    <property type="match status" value="1"/>
</dbReference>
<gene>
    <name evidence="5" type="ORF">GCM10009839_79430</name>
</gene>
<keyword evidence="1" id="KW-0418">Kinase</keyword>
<protein>
    <recommendedName>
        <fullName evidence="7">PAS domain S-box-containing protein</fullName>
    </recommendedName>
</protein>
<dbReference type="NCBIfam" id="TIGR00229">
    <property type="entry name" value="sensory_box"/>
    <property type="match status" value="1"/>
</dbReference>
<evidence type="ECO:0000256" key="1">
    <source>
        <dbReference type="ARBA" id="ARBA00022777"/>
    </source>
</evidence>
<feature type="compositionally biased region" description="Low complexity" evidence="2">
    <location>
        <begin position="842"/>
        <end position="852"/>
    </location>
</feature>
<dbReference type="EMBL" id="BAAAQN010000069">
    <property type="protein sequence ID" value="GAA2057958.1"/>
    <property type="molecule type" value="Genomic_DNA"/>
</dbReference>
<dbReference type="InterPro" id="IPR013656">
    <property type="entry name" value="PAS_4"/>
</dbReference>
<evidence type="ECO:0000313" key="5">
    <source>
        <dbReference type="EMBL" id="GAA2057958.1"/>
    </source>
</evidence>
<feature type="region of interest" description="Disordered" evidence="2">
    <location>
        <begin position="697"/>
        <end position="776"/>
    </location>
</feature>
<comment type="caution">
    <text evidence="5">The sequence shown here is derived from an EMBL/GenBank/DDBJ whole genome shotgun (WGS) entry which is preliminary data.</text>
</comment>
<name>A0ABN2VBX8_9ACTN</name>
<dbReference type="SUPFAM" id="SSF55874">
    <property type="entry name" value="ATPase domain of HSP90 chaperone/DNA topoisomerase II/histidine kinase"/>
    <property type="match status" value="1"/>
</dbReference>
<organism evidence="5 6">
    <name type="scientific">Catenulispora yoronensis</name>
    <dbReference type="NCBI Taxonomy" id="450799"/>
    <lineage>
        <taxon>Bacteria</taxon>
        <taxon>Bacillati</taxon>
        <taxon>Actinomycetota</taxon>
        <taxon>Actinomycetes</taxon>
        <taxon>Catenulisporales</taxon>
        <taxon>Catenulisporaceae</taxon>
        <taxon>Catenulispora</taxon>
    </lineage>
</organism>
<dbReference type="InterPro" id="IPR005467">
    <property type="entry name" value="His_kinase_dom"/>
</dbReference>
<dbReference type="PANTHER" id="PTHR44757">
    <property type="entry name" value="DIGUANYLATE CYCLASE DGCP"/>
    <property type="match status" value="1"/>
</dbReference>
<dbReference type="InterPro" id="IPR035965">
    <property type="entry name" value="PAS-like_dom_sf"/>
</dbReference>
<dbReference type="SUPFAM" id="SSF52172">
    <property type="entry name" value="CheY-like"/>
    <property type="match status" value="1"/>
</dbReference>
<keyword evidence="1" id="KW-0808">Transferase</keyword>
<dbReference type="Pfam" id="PF13426">
    <property type="entry name" value="PAS_9"/>
    <property type="match status" value="1"/>
</dbReference>
<feature type="region of interest" description="Disordered" evidence="2">
    <location>
        <begin position="831"/>
        <end position="885"/>
    </location>
</feature>
<dbReference type="SMART" id="SM00448">
    <property type="entry name" value="REC"/>
    <property type="match status" value="1"/>
</dbReference>
<feature type="compositionally biased region" description="Gly residues" evidence="2">
    <location>
        <begin position="764"/>
        <end position="776"/>
    </location>
</feature>
<feature type="compositionally biased region" description="Gly residues" evidence="2">
    <location>
        <begin position="853"/>
        <end position="863"/>
    </location>
</feature>
<dbReference type="CDD" id="cd00130">
    <property type="entry name" value="PAS"/>
    <property type="match status" value="1"/>
</dbReference>
<evidence type="ECO:0000259" key="3">
    <source>
        <dbReference type="PROSITE" id="PS50109"/>
    </source>
</evidence>
<dbReference type="PROSITE" id="PS50112">
    <property type="entry name" value="PAS"/>
    <property type="match status" value="1"/>
</dbReference>
<feature type="compositionally biased region" description="Low complexity" evidence="2">
    <location>
        <begin position="547"/>
        <end position="583"/>
    </location>
</feature>
<sequence length="1317" mass="132961">MDRSPVRGVARLAAILDSLPEALLLIDAGGRVVNANAVAVGWFEAPGNPLVGRSVTDLLSGFGTALARVAGGADAGAGVWTEPGDGGAGSAGGPEEAGVPTRMVAKLPDGTGFPAEVVRSFLPAVHGGLEVVVVRDVSRVADAEQELRRQQRQTELILRAASEGIVGVDTAGRVVLVNPAAARILKYRASELGGLEFDALLGGVAPGEPSPVADTLRTGRKHRLGSEAGLQLTAKGGAAVPVELSTAPVLEGETLVGAVVTFVDLARFRFPALPAPTPAAPAEGGISPEAVGALRRPLDAARNELARLATSGDVLTPSARHQLAHVTAELAEASRLVDDLLDVAAGPAGLRKRPAELGRIVHAATDAATDLAGAAGIDLAVHTGPAEVVIDAERMTQAVRHLLVDTVQASPRGSTVVVAAARRGPIARIEVRGAEIGGVPEHLGFARGVVERHGGQLTVHRVDGKGVTYVIELPVGPEGATELASGAPSASRNLVEETRIIPVVREIEPPEPAGSTHSGRRRMDSGSLEPVGQPGVQSGLRPGGQSGMQSGMQAGVQSGAQSGAQSGMSGMQSGMQSGSSAVATTTTIPRQVAPSAENGWFDGVRGYAPQTDTSPTGATQTQTPATDGTPAVEPRGRRRAAHHQGGDNYLIQHVEPATGYEPDAPLRTSGSYQEEAALATSGNFTPEAQQASSLYGDNQLQNPAPAPFGTDDGLPLFRDEVQPLGTHATGARHGVEPQSNAPAQSSAHGKHGGSFGTESPSGDGQHGGTFAGGFGSEGQNGVVAQAGNAGMFAGGYGGERQNNASAQAGTPGAFTGGYGAEMQNNASAQPGAFAGGYGGEGQNNASTQAGATGPFGSGYGGGEPQNSASPQAGPPGAFAGGYGAEPQNGSAASAFGLEAQRPPLFPGGFAADAQPSSSVGPFGADAQGSAPFPGGVGQSGAAPSPFGADLQSPAPAPFASGFGGGLQPAAQFPGGFVPESSNSVPAAPPSSGFGGAFTEPQPPSPFGTQAPPFMADQQAASPFAAEAQPPAPFMTEPQRPALPASGPASDANAWPNPAQPDPQPAMAAWPPTDVAEPTTPPTLLVWPAPEPSAEQLLVQHGYAPTALKSPAQLQETGVTRPVALIADPVGVPVTRAALHTLRAAAADSGIPLFVTAGLGAVPAASVAATARRGADPSALLRALTPEQVASPRVLLLEENPDLAAAFAISLERDGMRVVQSATENDAMSALSAEHPQLVVMNLTLIRRRRSGVVEWLRAYERLHLAPTVLYTVPAGMASDVDLVHALRSGAAAVHLTDREVGPEAANRLLDLMGKVSD</sequence>
<feature type="compositionally biased region" description="Low complexity" evidence="2">
    <location>
        <begin position="610"/>
        <end position="631"/>
    </location>
</feature>
<dbReference type="SUPFAM" id="SSF55785">
    <property type="entry name" value="PYP-like sensor domain (PAS domain)"/>
    <property type="match status" value="2"/>
</dbReference>
<feature type="compositionally biased region" description="Polar residues" evidence="2">
    <location>
        <begin position="737"/>
        <end position="747"/>
    </location>
</feature>
<dbReference type="Gene3D" id="3.30.450.20">
    <property type="entry name" value="PAS domain"/>
    <property type="match status" value="2"/>
</dbReference>
<keyword evidence="6" id="KW-1185">Reference proteome</keyword>
<dbReference type="InterPro" id="IPR001789">
    <property type="entry name" value="Sig_transdc_resp-reg_receiver"/>
</dbReference>
<dbReference type="InterPro" id="IPR011006">
    <property type="entry name" value="CheY-like_superfamily"/>
</dbReference>
<dbReference type="Pfam" id="PF08448">
    <property type="entry name" value="PAS_4"/>
    <property type="match status" value="1"/>
</dbReference>
<accession>A0ABN2VBX8</accession>
<feature type="region of interest" description="Disordered" evidence="2">
    <location>
        <begin position="903"/>
        <end position="1081"/>
    </location>
</feature>
<feature type="region of interest" description="Disordered" evidence="2">
    <location>
        <begin position="596"/>
        <end position="633"/>
    </location>
</feature>
<feature type="domain" description="Histidine kinase" evidence="3">
    <location>
        <begin position="289"/>
        <end position="477"/>
    </location>
</feature>
<evidence type="ECO:0000259" key="4">
    <source>
        <dbReference type="PROSITE" id="PS50112"/>
    </source>
</evidence>
<evidence type="ECO:0008006" key="7">
    <source>
        <dbReference type="Google" id="ProtNLM"/>
    </source>
</evidence>
<dbReference type="Gene3D" id="3.40.50.2300">
    <property type="match status" value="1"/>
</dbReference>
<evidence type="ECO:0000313" key="6">
    <source>
        <dbReference type="Proteomes" id="UP001500751"/>
    </source>
</evidence>
<feature type="region of interest" description="Disordered" evidence="2">
    <location>
        <begin position="502"/>
        <end position="584"/>
    </location>
</feature>
<dbReference type="InterPro" id="IPR000014">
    <property type="entry name" value="PAS"/>
</dbReference>